<feature type="transmembrane region" description="Helical" evidence="1">
    <location>
        <begin position="295"/>
        <end position="318"/>
    </location>
</feature>
<dbReference type="InterPro" id="IPR013783">
    <property type="entry name" value="Ig-like_fold"/>
</dbReference>
<gene>
    <name evidence="3" type="ORF">A2867_04115</name>
</gene>
<keyword evidence="2" id="KW-0732">Signal</keyword>
<dbReference type="Gene3D" id="2.60.40.10">
    <property type="entry name" value="Immunoglobulins"/>
    <property type="match status" value="1"/>
</dbReference>
<evidence type="ECO:0000256" key="1">
    <source>
        <dbReference type="SAM" id="Phobius"/>
    </source>
</evidence>
<feature type="signal peptide" evidence="2">
    <location>
        <begin position="1"/>
        <end position="25"/>
    </location>
</feature>
<dbReference type="EMBL" id="MFCP01000015">
    <property type="protein sequence ID" value="OGE28780.1"/>
    <property type="molecule type" value="Genomic_DNA"/>
</dbReference>
<feature type="chain" id="PRO_5009519028" description="Fibronectin type-III domain-containing protein" evidence="2">
    <location>
        <begin position="26"/>
        <end position="323"/>
    </location>
</feature>
<keyword evidence="1" id="KW-0472">Membrane</keyword>
<reference evidence="3 4" key="1">
    <citation type="journal article" date="2016" name="Nat. Commun.">
        <title>Thousands of microbial genomes shed light on interconnected biogeochemical processes in an aquifer system.</title>
        <authorList>
            <person name="Anantharaman K."/>
            <person name="Brown C.T."/>
            <person name="Hug L.A."/>
            <person name="Sharon I."/>
            <person name="Castelle C.J."/>
            <person name="Probst A.J."/>
            <person name="Thomas B.C."/>
            <person name="Singh A."/>
            <person name="Wilkins M.J."/>
            <person name="Karaoz U."/>
            <person name="Brodie E.L."/>
            <person name="Williams K.H."/>
            <person name="Hubbard S.S."/>
            <person name="Banfield J.F."/>
        </authorList>
    </citation>
    <scope>NUCLEOTIDE SEQUENCE [LARGE SCALE GENOMIC DNA]</scope>
</reference>
<keyword evidence="1" id="KW-0812">Transmembrane</keyword>
<sequence length="323" mass="33750">MSKLTVKFLSFILAFVFVLTGQVFAADLSVKIETPKSPSRENNFKIGFVTLDIQGRSVTVKCLKKGPSDGGFSQFGSDFVFAAGGNSGNCEVSSSIISSQGTYEFKVSAVVGAETVESSTVSVAYSSDSPGTPSYSKEQSSSCDYKIKFKTADDGRTSKVKIYRSTETSFTADSSTEVGTVSIGPNLEGSFTNIVPDCSKNYYFAIRAFDDAGNASGVAGDSVVTVVTTTTTTTQTSPTTVLAGAIPVSGSQVGAGEILGEATEEGTQGIEGILGEEATPGVEISPAPAPVAGPFANLFSLKNIIIGLILILVVYFLYRRFSK</sequence>
<comment type="caution">
    <text evidence="3">The sequence shown here is derived from an EMBL/GenBank/DDBJ whole genome shotgun (WGS) entry which is preliminary data.</text>
</comment>
<evidence type="ECO:0000313" key="3">
    <source>
        <dbReference type="EMBL" id="OGE28780.1"/>
    </source>
</evidence>
<evidence type="ECO:0008006" key="5">
    <source>
        <dbReference type="Google" id="ProtNLM"/>
    </source>
</evidence>
<evidence type="ECO:0000256" key="2">
    <source>
        <dbReference type="SAM" id="SignalP"/>
    </source>
</evidence>
<organism evidence="3 4">
    <name type="scientific">Candidatus Daviesbacteria bacterium RIFCSPHIGHO2_01_FULL_40_11</name>
    <dbReference type="NCBI Taxonomy" id="1797762"/>
    <lineage>
        <taxon>Bacteria</taxon>
        <taxon>Candidatus Daviesiibacteriota</taxon>
    </lineage>
</organism>
<dbReference type="AlphaFoldDB" id="A0A1F5JJZ0"/>
<protein>
    <recommendedName>
        <fullName evidence="5">Fibronectin type-III domain-containing protein</fullName>
    </recommendedName>
</protein>
<keyword evidence="1" id="KW-1133">Transmembrane helix</keyword>
<dbReference type="Proteomes" id="UP000177555">
    <property type="component" value="Unassembled WGS sequence"/>
</dbReference>
<proteinExistence type="predicted"/>
<name>A0A1F5JJZ0_9BACT</name>
<evidence type="ECO:0000313" key="4">
    <source>
        <dbReference type="Proteomes" id="UP000177555"/>
    </source>
</evidence>
<accession>A0A1F5JJZ0</accession>